<accession>A0A9D4BCS7</accession>
<feature type="region of interest" description="Disordered" evidence="1">
    <location>
        <begin position="1"/>
        <end position="41"/>
    </location>
</feature>
<feature type="compositionally biased region" description="Pro residues" evidence="1">
    <location>
        <begin position="1"/>
        <end position="10"/>
    </location>
</feature>
<protein>
    <submittedName>
        <fullName evidence="2">Uncharacterized protein</fullName>
    </submittedName>
</protein>
<reference evidence="2" key="2">
    <citation type="submission" date="2020-11" db="EMBL/GenBank/DDBJ databases">
        <authorList>
            <person name="McCartney M.A."/>
            <person name="Auch B."/>
            <person name="Kono T."/>
            <person name="Mallez S."/>
            <person name="Becker A."/>
            <person name="Gohl D.M."/>
            <person name="Silverstein K.A.T."/>
            <person name="Koren S."/>
            <person name="Bechman K.B."/>
            <person name="Herman A."/>
            <person name="Abrahante J.E."/>
            <person name="Garbe J."/>
        </authorList>
    </citation>
    <scope>NUCLEOTIDE SEQUENCE</scope>
    <source>
        <strain evidence="2">Duluth1</strain>
        <tissue evidence="2">Whole animal</tissue>
    </source>
</reference>
<name>A0A9D4BCS7_DREPO</name>
<evidence type="ECO:0000256" key="1">
    <source>
        <dbReference type="SAM" id="MobiDB-lite"/>
    </source>
</evidence>
<dbReference type="Proteomes" id="UP000828390">
    <property type="component" value="Unassembled WGS sequence"/>
</dbReference>
<evidence type="ECO:0000313" key="2">
    <source>
        <dbReference type="EMBL" id="KAH3697836.1"/>
    </source>
</evidence>
<proteinExistence type="predicted"/>
<reference evidence="2" key="1">
    <citation type="journal article" date="2019" name="bioRxiv">
        <title>The Genome of the Zebra Mussel, Dreissena polymorpha: A Resource for Invasive Species Research.</title>
        <authorList>
            <person name="McCartney M.A."/>
            <person name="Auch B."/>
            <person name="Kono T."/>
            <person name="Mallez S."/>
            <person name="Zhang Y."/>
            <person name="Obille A."/>
            <person name="Becker A."/>
            <person name="Abrahante J.E."/>
            <person name="Garbe J."/>
            <person name="Badalamenti J.P."/>
            <person name="Herman A."/>
            <person name="Mangelson H."/>
            <person name="Liachko I."/>
            <person name="Sullivan S."/>
            <person name="Sone E.D."/>
            <person name="Koren S."/>
            <person name="Silverstein K.A.T."/>
            <person name="Beckman K.B."/>
            <person name="Gohl D.M."/>
        </authorList>
    </citation>
    <scope>NUCLEOTIDE SEQUENCE</scope>
    <source>
        <strain evidence="2">Duluth1</strain>
        <tissue evidence="2">Whole animal</tissue>
    </source>
</reference>
<comment type="caution">
    <text evidence="2">The sequence shown here is derived from an EMBL/GenBank/DDBJ whole genome shotgun (WGS) entry which is preliminary data.</text>
</comment>
<sequence length="84" mass="9412">MEQPCPPPHDQLPHNAVQNSPPASQRGPLPPYPYKKLKLPNPPITHPVSHELLLSPYYKVLERSPISGQIKARSRFLQSETRGG</sequence>
<gene>
    <name evidence="2" type="ORF">DPMN_085346</name>
</gene>
<dbReference type="EMBL" id="JAIWYP010000016">
    <property type="protein sequence ID" value="KAH3697836.1"/>
    <property type="molecule type" value="Genomic_DNA"/>
</dbReference>
<keyword evidence="3" id="KW-1185">Reference proteome</keyword>
<dbReference type="AlphaFoldDB" id="A0A9D4BCS7"/>
<organism evidence="2 3">
    <name type="scientific">Dreissena polymorpha</name>
    <name type="common">Zebra mussel</name>
    <name type="synonym">Mytilus polymorpha</name>
    <dbReference type="NCBI Taxonomy" id="45954"/>
    <lineage>
        <taxon>Eukaryota</taxon>
        <taxon>Metazoa</taxon>
        <taxon>Spiralia</taxon>
        <taxon>Lophotrochozoa</taxon>
        <taxon>Mollusca</taxon>
        <taxon>Bivalvia</taxon>
        <taxon>Autobranchia</taxon>
        <taxon>Heteroconchia</taxon>
        <taxon>Euheterodonta</taxon>
        <taxon>Imparidentia</taxon>
        <taxon>Neoheterodontei</taxon>
        <taxon>Myida</taxon>
        <taxon>Dreissenoidea</taxon>
        <taxon>Dreissenidae</taxon>
        <taxon>Dreissena</taxon>
    </lineage>
</organism>
<evidence type="ECO:0000313" key="3">
    <source>
        <dbReference type="Proteomes" id="UP000828390"/>
    </source>
</evidence>